<dbReference type="Gene3D" id="3.20.20.190">
    <property type="entry name" value="Phosphatidylinositol (PI) phosphodiesterase"/>
    <property type="match status" value="1"/>
</dbReference>
<dbReference type="InterPro" id="IPR017946">
    <property type="entry name" value="PLC-like_Pdiesterase_TIM-brl"/>
</dbReference>
<dbReference type="GO" id="GO:0006629">
    <property type="term" value="P:lipid metabolic process"/>
    <property type="evidence" value="ECO:0007669"/>
    <property type="project" value="InterPro"/>
</dbReference>
<evidence type="ECO:0000313" key="3">
    <source>
        <dbReference type="EMBL" id="EMR72496.1"/>
    </source>
</evidence>
<dbReference type="OMA" id="ECSWEYL"/>
<dbReference type="GO" id="GO:0008081">
    <property type="term" value="F:phosphoric diester hydrolase activity"/>
    <property type="evidence" value="ECO:0007669"/>
    <property type="project" value="InterPro"/>
</dbReference>
<dbReference type="PANTHER" id="PTHR43805:SF1">
    <property type="entry name" value="GP-PDE DOMAIN-CONTAINING PROTEIN"/>
    <property type="match status" value="1"/>
</dbReference>
<dbReference type="CDD" id="cd08570">
    <property type="entry name" value="GDPD_YPL206cp_fungi"/>
    <property type="match status" value="1"/>
</dbReference>
<evidence type="ECO:0000313" key="4">
    <source>
        <dbReference type="Proteomes" id="UP000012174"/>
    </source>
</evidence>
<protein>
    <submittedName>
        <fullName evidence="3">Putative glycerophosphoryl diester phosphodiesterase protein</fullName>
    </submittedName>
</protein>
<reference evidence="4" key="1">
    <citation type="journal article" date="2013" name="Genome Announc.">
        <title>Draft genome sequence of the grapevine dieback fungus Eutypa lata UCR-EL1.</title>
        <authorList>
            <person name="Blanco-Ulate B."/>
            <person name="Rolshausen P.E."/>
            <person name="Cantu D."/>
        </authorList>
    </citation>
    <scope>NUCLEOTIDE SEQUENCE [LARGE SCALE GENOMIC DNA]</scope>
    <source>
        <strain evidence="4">UCR-EL1</strain>
    </source>
</reference>
<dbReference type="SUPFAM" id="SSF51695">
    <property type="entry name" value="PLC-like phosphodiesterases"/>
    <property type="match status" value="1"/>
</dbReference>
<evidence type="ECO:0000256" key="1">
    <source>
        <dbReference type="SAM" id="MobiDB-lite"/>
    </source>
</evidence>
<dbReference type="InterPro" id="IPR030395">
    <property type="entry name" value="GP_PDE_dom"/>
</dbReference>
<accession>M7TR91</accession>
<keyword evidence="4" id="KW-1185">Reference proteome</keyword>
<dbReference type="Pfam" id="PF03009">
    <property type="entry name" value="GDPD"/>
    <property type="match status" value="1"/>
</dbReference>
<feature type="region of interest" description="Disordered" evidence="1">
    <location>
        <begin position="1"/>
        <end position="23"/>
    </location>
</feature>
<dbReference type="PANTHER" id="PTHR43805">
    <property type="entry name" value="GLYCEROPHOSPHORYL DIESTER PHOSPHODIESTERASE"/>
    <property type="match status" value="1"/>
</dbReference>
<name>M7TR91_EUTLA</name>
<dbReference type="eggNOG" id="KOG2258">
    <property type="taxonomic scope" value="Eukaryota"/>
</dbReference>
<gene>
    <name evidence="3" type="ORF">UCREL1_449</name>
</gene>
<organism evidence="3 4">
    <name type="scientific">Eutypa lata (strain UCR-EL1)</name>
    <name type="common">Grapevine dieback disease fungus</name>
    <name type="synonym">Eutypa armeniacae</name>
    <dbReference type="NCBI Taxonomy" id="1287681"/>
    <lineage>
        <taxon>Eukaryota</taxon>
        <taxon>Fungi</taxon>
        <taxon>Dikarya</taxon>
        <taxon>Ascomycota</taxon>
        <taxon>Pezizomycotina</taxon>
        <taxon>Sordariomycetes</taxon>
        <taxon>Xylariomycetidae</taxon>
        <taxon>Xylariales</taxon>
        <taxon>Diatrypaceae</taxon>
        <taxon>Eutypa</taxon>
    </lineage>
</organism>
<dbReference type="Proteomes" id="UP000012174">
    <property type="component" value="Unassembled WGS sequence"/>
</dbReference>
<dbReference type="KEGG" id="ela:UCREL1_449"/>
<evidence type="ECO:0000259" key="2">
    <source>
        <dbReference type="PROSITE" id="PS51704"/>
    </source>
</evidence>
<dbReference type="PROSITE" id="PS51704">
    <property type="entry name" value="GP_PDE"/>
    <property type="match status" value="1"/>
</dbReference>
<dbReference type="HOGENOM" id="CLU_030006_1_2_1"/>
<dbReference type="OrthoDB" id="1058301at2759"/>
<dbReference type="STRING" id="1287681.M7TR91"/>
<dbReference type="EMBL" id="KB705445">
    <property type="protein sequence ID" value="EMR72496.1"/>
    <property type="molecule type" value="Genomic_DNA"/>
</dbReference>
<proteinExistence type="predicted"/>
<feature type="domain" description="GP-PDE" evidence="2">
    <location>
        <begin position="23"/>
        <end position="257"/>
    </location>
</feature>
<dbReference type="AlphaFoldDB" id="M7TR91"/>
<sequence length="311" mass="35070">MSSAPPSAPWARRRRTESGSFRPQAIGHRGYKAAFPENTMAAFRGAVEVGAHALEADLHLSKDGDVTLKRCYGEPLKVAECDWDYLSKLRTLREPKQPLPRLLDLLEYLAQPEQAHIWLMVDIKTDDNPSEILPRLAALFTSVPSTQPWNERVILCPWDGDWVAACLRYLPGFALAVIAFSPAYASALLPAVPNLNFSLFNYSFATPSGSRFLSQARQGGRLIFSWTDNKEEWMALSIHNEVDGVITNDPKQFLELCDQWSSDEIRESASKHTWKELFVWMVLNVLVWIAETISRLRGGSPQSRVKKSLKV</sequence>